<dbReference type="EMBL" id="CP093379">
    <property type="protein sequence ID" value="UNM95657.1"/>
    <property type="molecule type" value="Genomic_DNA"/>
</dbReference>
<accession>A0ABY3X2H3</accession>
<reference evidence="2 3" key="1">
    <citation type="submission" date="2022-03" db="EMBL/GenBank/DDBJ databases">
        <title>Ignatzschineria rhizosphaerae HR5S32.</title>
        <authorList>
            <person name="Sun J.Q."/>
            <person name="Feng J.Y."/>
        </authorList>
    </citation>
    <scope>NUCLEOTIDE SEQUENCE [LARGE SCALE GENOMIC DNA]</scope>
    <source>
        <strain evidence="2 3">HR5S32</strain>
    </source>
</reference>
<dbReference type="RefSeq" id="WP_242148120.1">
    <property type="nucleotide sequence ID" value="NZ_CP093379.1"/>
</dbReference>
<evidence type="ECO:0000313" key="2">
    <source>
        <dbReference type="EMBL" id="UNM95657.1"/>
    </source>
</evidence>
<protein>
    <submittedName>
        <fullName evidence="2">Pyocin knob domain-containing protein</fullName>
    </submittedName>
</protein>
<evidence type="ECO:0000313" key="3">
    <source>
        <dbReference type="Proteomes" id="UP000829542"/>
    </source>
</evidence>
<name>A0ABY3X2H3_9GAMM</name>
<keyword evidence="1" id="KW-0175">Coiled coil</keyword>
<organism evidence="2 3">
    <name type="scientific">Ignatzschineria rhizosphaerae</name>
    <dbReference type="NCBI Taxonomy" id="2923279"/>
    <lineage>
        <taxon>Bacteria</taxon>
        <taxon>Pseudomonadati</taxon>
        <taxon>Pseudomonadota</taxon>
        <taxon>Gammaproteobacteria</taxon>
        <taxon>Cardiobacteriales</taxon>
        <taxon>Ignatzschineriaceae</taxon>
        <taxon>Ignatzschineria</taxon>
    </lineage>
</organism>
<dbReference type="CDD" id="cd19958">
    <property type="entry name" value="pyocin_knob"/>
    <property type="match status" value="1"/>
</dbReference>
<gene>
    <name evidence="2" type="ORF">MMG00_10595</name>
</gene>
<proteinExistence type="predicted"/>
<feature type="coiled-coil region" evidence="1">
    <location>
        <begin position="115"/>
        <end position="142"/>
    </location>
</feature>
<evidence type="ECO:0000256" key="1">
    <source>
        <dbReference type="SAM" id="Coils"/>
    </source>
</evidence>
<dbReference type="Proteomes" id="UP000829542">
    <property type="component" value="Chromosome"/>
</dbReference>
<keyword evidence="3" id="KW-1185">Reference proteome</keyword>
<sequence length="479" mass="52784">MAYHVDNDTGVRVKPQKANIFSKAVLWFTDKIGTDPTIPQADWFNMIQGEVLGMAEALGITPDKLSDNQIGVALKKALDKIGTDITNLPKVLDSLGDSKKDAASQRIVNVVNKLAKDAMTAANNANDKANQAKQEAYEAKQLADSKMLPFNRYLRDEHINNANAEGRFSVASRSYITVANGYPAGLAESVVVDVFRYGTATLIQMIISPSEVYIRYYNLNNPSDVTWNKVGSKDFLSKGDYGIGGSGMHIGIDGVADDLDKVTIGGLYRVAANVLNRPPGAASGDSLIVLGWGGGYHSQMFFCNAAQKTYIRYSRNKVYSDWILQYDTSSATSSAKGFLRSSGSLEAVTTNELATVMSKSKTQAVTPFLLDAELTKRAQQDTRKRVDVTKDRVKDVEYTNTTDMPIEIDINVELTGINFESRFTFYVNGKPEKLNYLMSGSPMNYSTTQKYTKTVLPGEKYKYETTGGAKILVYEEFRK</sequence>